<dbReference type="PANTHER" id="PTHR22617">
    <property type="entry name" value="CHEMOTAXIS SENSOR HISTIDINE KINASE-RELATED"/>
    <property type="match status" value="1"/>
</dbReference>
<dbReference type="EMBL" id="AP027059">
    <property type="protein sequence ID" value="BDU50152.1"/>
    <property type="molecule type" value="Genomic_DNA"/>
</dbReference>
<dbReference type="GO" id="GO:0007165">
    <property type="term" value="P:signal transduction"/>
    <property type="evidence" value="ECO:0007669"/>
    <property type="project" value="InterPro"/>
</dbReference>
<dbReference type="FunFam" id="2.40.50.180:FF:000002">
    <property type="entry name" value="Chemotaxis protein CheW"/>
    <property type="match status" value="1"/>
</dbReference>
<keyword evidence="4" id="KW-0145">Chemotaxis</keyword>
<dbReference type="GO" id="GO:0006935">
    <property type="term" value="P:chemotaxis"/>
    <property type="evidence" value="ECO:0007669"/>
    <property type="project" value="UniProtKB-KW"/>
</dbReference>
<evidence type="ECO:0000259" key="5">
    <source>
        <dbReference type="PROSITE" id="PS50851"/>
    </source>
</evidence>
<keyword evidence="3" id="KW-0963">Cytoplasm</keyword>
<evidence type="ECO:0000256" key="4">
    <source>
        <dbReference type="ARBA" id="ARBA00022500"/>
    </source>
</evidence>
<dbReference type="CDD" id="cd00732">
    <property type="entry name" value="CheW"/>
    <property type="match status" value="1"/>
</dbReference>
<evidence type="ECO:0000313" key="7">
    <source>
        <dbReference type="Proteomes" id="UP001321582"/>
    </source>
</evidence>
<keyword evidence="7" id="KW-1185">Reference proteome</keyword>
<reference evidence="6 7" key="1">
    <citation type="submission" date="2022-11" db="EMBL/GenBank/DDBJ databases">
        <title>Haliovirga abyssi gen. nov., sp. nov., a mesophilic fermentative bacterium isolated from the Iheya North hydrothermal field and the proposal of Haliovirgaceae fam. nov.</title>
        <authorList>
            <person name="Miyazaki U."/>
            <person name="Tame A."/>
            <person name="Miyazaki J."/>
            <person name="Takai K."/>
            <person name="Sawayama S."/>
            <person name="Kitajima M."/>
            <person name="Okamoto A."/>
            <person name="Nakagawa S."/>
        </authorList>
    </citation>
    <scope>NUCLEOTIDE SEQUENCE [LARGE SCALE GENOMIC DNA]</scope>
    <source>
        <strain evidence="6 7">IC12</strain>
    </source>
</reference>
<accession>A0AAU9DFJ1</accession>
<sequence>MAIEEKSVKELQVVVFKLENSYYGVHILQVQEIIKMADITKLPNTPYFIEGVVNLRGKIIPVMDLRKRFGLSTVEITREFKILILKTEELEFGVLVDDISEVEKIPVNIIENPPKIISGINGEFINGIAKTEGRLLILLDIEKILSVEEKEVLKDIE</sequence>
<proteinExistence type="predicted"/>
<dbReference type="InterPro" id="IPR039315">
    <property type="entry name" value="CheW"/>
</dbReference>
<evidence type="ECO:0000256" key="3">
    <source>
        <dbReference type="ARBA" id="ARBA00022490"/>
    </source>
</evidence>
<feature type="domain" description="CheW-like" evidence="5">
    <location>
        <begin position="10"/>
        <end position="150"/>
    </location>
</feature>
<dbReference type="InterPro" id="IPR002545">
    <property type="entry name" value="CheW-lke_dom"/>
</dbReference>
<gene>
    <name evidence="6" type="ORF">HLVA_07210</name>
</gene>
<dbReference type="AlphaFoldDB" id="A0AAU9DFJ1"/>
<dbReference type="Proteomes" id="UP001321582">
    <property type="component" value="Chromosome"/>
</dbReference>
<name>A0AAU9DFJ1_9FUSO</name>
<dbReference type="Gene3D" id="2.30.30.40">
    <property type="entry name" value="SH3 Domains"/>
    <property type="match status" value="1"/>
</dbReference>
<evidence type="ECO:0000256" key="2">
    <source>
        <dbReference type="ARBA" id="ARBA00021483"/>
    </source>
</evidence>
<evidence type="ECO:0000256" key="1">
    <source>
        <dbReference type="ARBA" id="ARBA00004496"/>
    </source>
</evidence>
<dbReference type="KEGG" id="haby:HLVA_07210"/>
<dbReference type="SMART" id="SM00260">
    <property type="entry name" value="CheW"/>
    <property type="match status" value="1"/>
</dbReference>
<dbReference type="PROSITE" id="PS50851">
    <property type="entry name" value="CHEW"/>
    <property type="match status" value="1"/>
</dbReference>
<dbReference type="InterPro" id="IPR036061">
    <property type="entry name" value="CheW-like_dom_sf"/>
</dbReference>
<evidence type="ECO:0000313" key="6">
    <source>
        <dbReference type="EMBL" id="BDU50152.1"/>
    </source>
</evidence>
<dbReference type="Pfam" id="PF01584">
    <property type="entry name" value="CheW"/>
    <property type="match status" value="1"/>
</dbReference>
<organism evidence="6 7">
    <name type="scientific">Haliovirga abyssi</name>
    <dbReference type="NCBI Taxonomy" id="2996794"/>
    <lineage>
        <taxon>Bacteria</taxon>
        <taxon>Fusobacteriati</taxon>
        <taxon>Fusobacteriota</taxon>
        <taxon>Fusobacteriia</taxon>
        <taxon>Fusobacteriales</taxon>
        <taxon>Haliovirgaceae</taxon>
        <taxon>Haliovirga</taxon>
    </lineage>
</organism>
<dbReference type="SUPFAM" id="SSF50341">
    <property type="entry name" value="CheW-like"/>
    <property type="match status" value="1"/>
</dbReference>
<dbReference type="GO" id="GO:0005829">
    <property type="term" value="C:cytosol"/>
    <property type="evidence" value="ECO:0007669"/>
    <property type="project" value="TreeGrafter"/>
</dbReference>
<dbReference type="RefSeq" id="WP_307905087.1">
    <property type="nucleotide sequence ID" value="NZ_AP027059.1"/>
</dbReference>
<dbReference type="PANTHER" id="PTHR22617:SF23">
    <property type="entry name" value="CHEMOTAXIS PROTEIN CHEW"/>
    <property type="match status" value="1"/>
</dbReference>
<comment type="subcellular location">
    <subcellularLocation>
        <location evidence="1">Cytoplasm</location>
    </subcellularLocation>
</comment>
<dbReference type="Gene3D" id="2.40.50.180">
    <property type="entry name" value="CheA-289, Domain 4"/>
    <property type="match status" value="1"/>
</dbReference>
<protein>
    <recommendedName>
        <fullName evidence="2">Chemotaxis protein CheW</fullName>
    </recommendedName>
</protein>